<sequence length="55" mass="6565">MSKNKTKKLLEQLNNRIDSVRESDEFKKMLQFLGKFHNYSYQNSILIQMQKPDAS</sequence>
<reference evidence="1 2" key="1">
    <citation type="submission" date="2016-10" db="EMBL/GenBank/DDBJ databases">
        <authorList>
            <person name="Varghese N."/>
            <person name="Submissions S."/>
        </authorList>
    </citation>
    <scope>NUCLEOTIDE SEQUENCE [LARGE SCALE GENOMIC DNA]</scope>
    <source>
        <strain evidence="1 2">WG10</strain>
    </source>
</reference>
<dbReference type="AlphaFoldDB" id="A0A1G6TPQ3"/>
<evidence type="ECO:0000313" key="1">
    <source>
        <dbReference type="EMBL" id="SDD31040.1"/>
    </source>
</evidence>
<gene>
    <name evidence="1" type="ORF">SAMN04488597_1507</name>
</gene>
<dbReference type="EMBL" id="FMYT01000050">
    <property type="protein sequence ID" value="SDD31040.1"/>
    <property type="molecule type" value="Genomic_DNA"/>
</dbReference>
<protein>
    <submittedName>
        <fullName evidence="1">Uncharacterized protein</fullName>
    </submittedName>
</protein>
<proteinExistence type="predicted"/>
<organism evidence="1 2">
    <name type="scientific">Halanaerobium congolense</name>
    <dbReference type="NCBI Taxonomy" id="54121"/>
    <lineage>
        <taxon>Bacteria</taxon>
        <taxon>Bacillati</taxon>
        <taxon>Bacillota</taxon>
        <taxon>Clostridia</taxon>
        <taxon>Halanaerobiales</taxon>
        <taxon>Halanaerobiaceae</taxon>
        <taxon>Halanaerobium</taxon>
    </lineage>
</organism>
<feature type="non-terminal residue" evidence="1">
    <location>
        <position position="55"/>
    </location>
</feature>
<accession>A0A1G6TPQ3</accession>
<evidence type="ECO:0000313" key="2">
    <source>
        <dbReference type="Proteomes" id="UP000324896"/>
    </source>
</evidence>
<dbReference type="Proteomes" id="UP000324896">
    <property type="component" value="Unassembled WGS sequence"/>
</dbReference>
<name>A0A1G6TPQ3_9FIRM</name>